<feature type="chain" id="PRO_5032608722" evidence="1">
    <location>
        <begin position="26"/>
        <end position="110"/>
    </location>
</feature>
<dbReference type="AlphaFoldDB" id="A0A845A5D1"/>
<dbReference type="RefSeq" id="WP_160731893.1">
    <property type="nucleotide sequence ID" value="NZ_BMJK01000001.1"/>
</dbReference>
<evidence type="ECO:0000313" key="2">
    <source>
        <dbReference type="EMBL" id="MXO94622.1"/>
    </source>
</evidence>
<gene>
    <name evidence="2" type="ORF">GRI62_13540</name>
</gene>
<dbReference type="NCBIfam" id="TIGR04433">
    <property type="entry name" value="UrcA_uranyl"/>
    <property type="match status" value="1"/>
</dbReference>
<sequence>MFNQTLTIAAAIALTSTALSPAASAATQPADQATQISVRVAYDDLDLGSDAGQAELARRLERSARHICATRESDPGSRIRSRHARACYDSVMIQYEGRFAAIVADRQRGG</sequence>
<evidence type="ECO:0000256" key="1">
    <source>
        <dbReference type="SAM" id="SignalP"/>
    </source>
</evidence>
<comment type="caution">
    <text evidence="2">The sequence shown here is derived from an EMBL/GenBank/DDBJ whole genome shotgun (WGS) entry which is preliminary data.</text>
</comment>
<evidence type="ECO:0000313" key="3">
    <source>
        <dbReference type="Proteomes" id="UP000460626"/>
    </source>
</evidence>
<organism evidence="2 3">
    <name type="scientific">Aurantiacibacter arachoides</name>
    <dbReference type="NCBI Taxonomy" id="1850444"/>
    <lineage>
        <taxon>Bacteria</taxon>
        <taxon>Pseudomonadati</taxon>
        <taxon>Pseudomonadota</taxon>
        <taxon>Alphaproteobacteria</taxon>
        <taxon>Sphingomonadales</taxon>
        <taxon>Erythrobacteraceae</taxon>
        <taxon>Aurantiacibacter</taxon>
    </lineage>
</organism>
<keyword evidence="1" id="KW-0732">Signal</keyword>
<feature type="signal peptide" evidence="1">
    <location>
        <begin position="1"/>
        <end position="25"/>
    </location>
</feature>
<dbReference type="InterPro" id="IPR030972">
    <property type="entry name" value="UrcA_uranyl"/>
</dbReference>
<dbReference type="Proteomes" id="UP000460626">
    <property type="component" value="Unassembled WGS sequence"/>
</dbReference>
<dbReference type="OrthoDB" id="7450905at2"/>
<dbReference type="EMBL" id="WTYH01000001">
    <property type="protein sequence ID" value="MXO94622.1"/>
    <property type="molecule type" value="Genomic_DNA"/>
</dbReference>
<proteinExistence type="predicted"/>
<name>A0A845A5D1_9SPHN</name>
<accession>A0A845A5D1</accession>
<reference evidence="2 3" key="1">
    <citation type="submission" date="2019-12" db="EMBL/GenBank/DDBJ databases">
        <title>Genomic-based taxomic classification of the family Erythrobacteraceae.</title>
        <authorList>
            <person name="Xu L."/>
        </authorList>
    </citation>
    <scope>NUCLEOTIDE SEQUENCE [LARGE SCALE GENOMIC DNA]</scope>
    <source>
        <strain evidence="2 3">RC4-10-4</strain>
    </source>
</reference>
<keyword evidence="3" id="KW-1185">Reference proteome</keyword>
<protein>
    <submittedName>
        <fullName evidence="2">UrcA family protein</fullName>
    </submittedName>
</protein>